<dbReference type="InterPro" id="IPR000845">
    <property type="entry name" value="Nucleoside_phosphorylase_d"/>
</dbReference>
<dbReference type="AlphaFoldDB" id="A0A2K8Z2E9"/>
<feature type="domain" description="Nucleoside phosphorylase" evidence="1">
    <location>
        <begin position="71"/>
        <end position="286"/>
    </location>
</feature>
<dbReference type="SUPFAM" id="SSF53167">
    <property type="entry name" value="Purine and uridine phosphorylases"/>
    <property type="match status" value="1"/>
</dbReference>
<dbReference type="Proteomes" id="UP000232883">
    <property type="component" value="Chromosome"/>
</dbReference>
<dbReference type="Gene3D" id="3.40.50.1580">
    <property type="entry name" value="Nucleoside phosphorylase domain"/>
    <property type="match status" value="1"/>
</dbReference>
<organism evidence="2 3">
    <name type="scientific">Spirosoma pollinicola</name>
    <dbReference type="NCBI Taxonomy" id="2057025"/>
    <lineage>
        <taxon>Bacteria</taxon>
        <taxon>Pseudomonadati</taxon>
        <taxon>Bacteroidota</taxon>
        <taxon>Cytophagia</taxon>
        <taxon>Cytophagales</taxon>
        <taxon>Cytophagaceae</taxon>
        <taxon>Spirosoma</taxon>
    </lineage>
</organism>
<proteinExistence type="predicted"/>
<dbReference type="GO" id="GO:0008930">
    <property type="term" value="F:methylthioadenosine nucleosidase activity"/>
    <property type="evidence" value="ECO:0007669"/>
    <property type="project" value="TreeGrafter"/>
</dbReference>
<dbReference type="GO" id="GO:0019284">
    <property type="term" value="P:L-methionine salvage from S-adenosylmethionine"/>
    <property type="evidence" value="ECO:0007669"/>
    <property type="project" value="TreeGrafter"/>
</dbReference>
<evidence type="ECO:0000313" key="2">
    <source>
        <dbReference type="EMBL" id="AUD04053.1"/>
    </source>
</evidence>
<evidence type="ECO:0000313" key="3">
    <source>
        <dbReference type="Proteomes" id="UP000232883"/>
    </source>
</evidence>
<dbReference type="EMBL" id="CP025096">
    <property type="protein sequence ID" value="AUD04053.1"/>
    <property type="molecule type" value="Genomic_DNA"/>
</dbReference>
<dbReference type="GO" id="GO:0009116">
    <property type="term" value="P:nucleoside metabolic process"/>
    <property type="evidence" value="ECO:0007669"/>
    <property type="project" value="InterPro"/>
</dbReference>
<keyword evidence="3" id="KW-1185">Reference proteome</keyword>
<dbReference type="OrthoDB" id="2988699at2"/>
<name>A0A2K8Z2E9_9BACT</name>
<dbReference type="RefSeq" id="WP_100990119.1">
    <property type="nucleotide sequence ID" value="NZ_CP025096.1"/>
</dbReference>
<dbReference type="PANTHER" id="PTHR46832">
    <property type="entry name" value="5'-METHYLTHIOADENOSINE/S-ADENOSYLHOMOCYSTEINE NUCLEOSIDASE"/>
    <property type="match status" value="1"/>
</dbReference>
<dbReference type="KEGG" id="spir:CWM47_20805"/>
<dbReference type="Pfam" id="PF01048">
    <property type="entry name" value="PNP_UDP_1"/>
    <property type="match status" value="1"/>
</dbReference>
<dbReference type="GO" id="GO:0005829">
    <property type="term" value="C:cytosol"/>
    <property type="evidence" value="ECO:0007669"/>
    <property type="project" value="TreeGrafter"/>
</dbReference>
<dbReference type="PANTHER" id="PTHR46832:SF1">
    <property type="entry name" value="5'-METHYLTHIOADENOSINE_S-ADENOSYLHOMOCYSTEINE NUCLEOSIDASE"/>
    <property type="match status" value="1"/>
</dbReference>
<accession>A0A2K8Z2E9</accession>
<evidence type="ECO:0000259" key="1">
    <source>
        <dbReference type="Pfam" id="PF01048"/>
    </source>
</evidence>
<dbReference type="InterPro" id="IPR035994">
    <property type="entry name" value="Nucleoside_phosphorylase_sf"/>
</dbReference>
<protein>
    <recommendedName>
        <fullName evidence="1">Nucleoside phosphorylase domain-containing protein</fullName>
    </recommendedName>
</protein>
<gene>
    <name evidence="2" type="ORF">CWM47_20805</name>
</gene>
<dbReference type="GO" id="GO:0008782">
    <property type="term" value="F:adenosylhomocysteine nucleosidase activity"/>
    <property type="evidence" value="ECO:0007669"/>
    <property type="project" value="TreeGrafter"/>
</dbReference>
<reference evidence="2 3" key="1">
    <citation type="submission" date="2017-11" db="EMBL/GenBank/DDBJ databases">
        <title>Taxonomic description and genome sequences of Spirosoma HA7 sp. nov., isolated from pollen microhabitat of Corylus avellana.</title>
        <authorList>
            <person name="Ambika Manirajan B."/>
            <person name="Suarez C."/>
            <person name="Ratering S."/>
            <person name="Geissler-Plaum R."/>
            <person name="Cardinale M."/>
            <person name="Sylvia S."/>
        </authorList>
    </citation>
    <scope>NUCLEOTIDE SEQUENCE [LARGE SCALE GENOMIC DNA]</scope>
    <source>
        <strain evidence="2 3">HA7</strain>
    </source>
</reference>
<sequence>MKYIANLNIFLLEDLGHGHDNIEYFQIGPYAKKFITEGGFEKYFENLLNEQEISKKKDTISVTHESSQCDYVIITALEEDEMERIIPVFTKVGNIKNDRHLIEYGYLTSNKDKRIAWSSQQATGMVDASILAAEMIIRFNPKFLIMPGVLGGKPEDTNIGDIVVSTKVFTVDKGKFNENDFKREIEADNTNSSYITAFHRNKNKIINYIKDSDPTRKNSINIHFEPVACVRQVINKKSFFIENIVTIERKAIALEMESYGIARACELINDGKTIPLIIKSVMDNTQNKNDGAKTYAAWTSAMFVIFILENDLI</sequence>